<dbReference type="GO" id="GO:0005975">
    <property type="term" value="P:carbohydrate metabolic process"/>
    <property type="evidence" value="ECO:0007669"/>
    <property type="project" value="InterPro"/>
</dbReference>
<gene>
    <name evidence="4" type="ORF">L9F63_011099</name>
</gene>
<feature type="chain" id="PRO_5042100510" description="GH16 domain-containing protein" evidence="2">
    <location>
        <begin position="20"/>
        <end position="347"/>
    </location>
</feature>
<dbReference type="GO" id="GO:0004553">
    <property type="term" value="F:hydrolase activity, hydrolyzing O-glycosyl compounds"/>
    <property type="evidence" value="ECO:0007669"/>
    <property type="project" value="InterPro"/>
</dbReference>
<dbReference type="SUPFAM" id="SSF49899">
    <property type="entry name" value="Concanavalin A-like lectins/glucanases"/>
    <property type="match status" value="1"/>
</dbReference>
<evidence type="ECO:0000256" key="2">
    <source>
        <dbReference type="SAM" id="SignalP"/>
    </source>
</evidence>
<dbReference type="PROSITE" id="PS51762">
    <property type="entry name" value="GH16_2"/>
    <property type="match status" value="1"/>
</dbReference>
<accession>A0AAD8AGK8</accession>
<dbReference type="EMBL" id="JASPKZ010001235">
    <property type="protein sequence ID" value="KAJ9598216.1"/>
    <property type="molecule type" value="Genomic_DNA"/>
</dbReference>
<organism evidence="4 5">
    <name type="scientific">Diploptera punctata</name>
    <name type="common">Pacific beetle cockroach</name>
    <dbReference type="NCBI Taxonomy" id="6984"/>
    <lineage>
        <taxon>Eukaryota</taxon>
        <taxon>Metazoa</taxon>
        <taxon>Ecdysozoa</taxon>
        <taxon>Arthropoda</taxon>
        <taxon>Hexapoda</taxon>
        <taxon>Insecta</taxon>
        <taxon>Pterygota</taxon>
        <taxon>Neoptera</taxon>
        <taxon>Polyneoptera</taxon>
        <taxon>Dictyoptera</taxon>
        <taxon>Blattodea</taxon>
        <taxon>Blaberoidea</taxon>
        <taxon>Blaberidae</taxon>
        <taxon>Diplopterinae</taxon>
        <taxon>Diploptera</taxon>
    </lineage>
</organism>
<dbReference type="InterPro" id="IPR000757">
    <property type="entry name" value="Beta-glucanase-like"/>
</dbReference>
<dbReference type="AlphaFoldDB" id="A0AAD8AGK8"/>
<dbReference type="InterPro" id="IPR050546">
    <property type="entry name" value="Glycosyl_Hydrlase_16"/>
</dbReference>
<evidence type="ECO:0000313" key="5">
    <source>
        <dbReference type="Proteomes" id="UP001233999"/>
    </source>
</evidence>
<evidence type="ECO:0000313" key="4">
    <source>
        <dbReference type="EMBL" id="KAJ9598216.1"/>
    </source>
</evidence>
<name>A0AAD8AGK8_DIPPU</name>
<dbReference type="Gene3D" id="2.60.120.200">
    <property type="match status" value="1"/>
</dbReference>
<evidence type="ECO:0000256" key="1">
    <source>
        <dbReference type="ARBA" id="ARBA00006865"/>
    </source>
</evidence>
<dbReference type="PANTHER" id="PTHR10963">
    <property type="entry name" value="GLYCOSYL HYDROLASE-RELATED"/>
    <property type="match status" value="1"/>
</dbReference>
<reference evidence="4" key="1">
    <citation type="journal article" date="2023" name="IScience">
        <title>Live-bearing cockroach genome reveals convergent evolutionary mechanisms linked to viviparity in insects and beyond.</title>
        <authorList>
            <person name="Fouks B."/>
            <person name="Harrison M.C."/>
            <person name="Mikhailova A.A."/>
            <person name="Marchal E."/>
            <person name="English S."/>
            <person name="Carruthers M."/>
            <person name="Jennings E.C."/>
            <person name="Chiamaka E.L."/>
            <person name="Frigard R.A."/>
            <person name="Pippel M."/>
            <person name="Attardo G.M."/>
            <person name="Benoit J.B."/>
            <person name="Bornberg-Bauer E."/>
            <person name="Tobe S.S."/>
        </authorList>
    </citation>
    <scope>NUCLEOTIDE SEQUENCE</scope>
    <source>
        <strain evidence="4">Stay&amp;Tobe</strain>
    </source>
</reference>
<reference evidence="4" key="2">
    <citation type="submission" date="2023-05" db="EMBL/GenBank/DDBJ databases">
        <authorList>
            <person name="Fouks B."/>
        </authorList>
    </citation>
    <scope>NUCLEOTIDE SEQUENCE</scope>
    <source>
        <strain evidence="4">Stay&amp;Tobe</strain>
        <tissue evidence="4">Testes</tissue>
    </source>
</reference>
<evidence type="ECO:0000259" key="3">
    <source>
        <dbReference type="PROSITE" id="PS51762"/>
    </source>
</evidence>
<keyword evidence="5" id="KW-1185">Reference proteome</keyword>
<keyword evidence="2" id="KW-0732">Signal</keyword>
<feature type="domain" description="GH16" evidence="3">
    <location>
        <begin position="17"/>
        <end position="347"/>
    </location>
</feature>
<dbReference type="PANTHER" id="PTHR10963:SF55">
    <property type="entry name" value="GLYCOSIDE HYDROLASE FAMILY 16 PROTEIN"/>
    <property type="match status" value="1"/>
</dbReference>
<comment type="caution">
    <text evidence="4">The sequence shown here is derived from an EMBL/GenBank/DDBJ whole genome shotgun (WGS) entry which is preliminary data.</text>
</comment>
<dbReference type="Pfam" id="PF00722">
    <property type="entry name" value="Glyco_hydro_16"/>
    <property type="match status" value="1"/>
</dbReference>
<comment type="similarity">
    <text evidence="1">Belongs to the glycosyl hydrolase 16 family.</text>
</comment>
<dbReference type="Proteomes" id="UP001233999">
    <property type="component" value="Unassembled WGS sequence"/>
</dbReference>
<dbReference type="InterPro" id="IPR013320">
    <property type="entry name" value="ConA-like_dom_sf"/>
</dbReference>
<proteinExistence type="inferred from homology"/>
<sequence>MAVPVCVLVLLVAVCSVDAERLLWHDEFDSLNHSAWNHLVTAWRGGNHEFQYYRNSRNNSFVKNGVLYLRPTLTIDEVGQDILYHGQIYSPACNMEPCISVADGDIVLPIQSARIRTINSFSFRYGRIEVRAKMPRGDWIWPAIWMKPRYNDYGMWPASGEIDIIELRANKKLTNAAGISQGIDRMGSTLHFGVNKSYNIFRPTHWELSLLETGRDFADDYHIFGMIWTENYINFTVDGRSIGSIGVPEGGFWHLGGLDKNPGGPNIWAGGEPMAPFDKEFFIILNVAVGGNFFPDGWRNSPYPKPWKTNSPHPLTDFWERREWWLPTWNPEDSSMKVDYIRVYSFD</sequence>
<feature type="signal peptide" evidence="2">
    <location>
        <begin position="1"/>
        <end position="19"/>
    </location>
</feature>
<protein>
    <recommendedName>
        <fullName evidence="3">GH16 domain-containing protein</fullName>
    </recommendedName>
</protein>